<evidence type="ECO:0000313" key="3">
    <source>
        <dbReference type="EMBL" id="SDN31084.1"/>
    </source>
</evidence>
<dbReference type="NCBIfam" id="TIGR01673">
    <property type="entry name" value="holin_LLH"/>
    <property type="match status" value="1"/>
</dbReference>
<name>A0A1H0ACN7_9BACL</name>
<evidence type="ECO:0000256" key="1">
    <source>
        <dbReference type="SAM" id="Phobius"/>
    </source>
</evidence>
<evidence type="ECO:0000313" key="2">
    <source>
        <dbReference type="EMBL" id="KWX79908.1"/>
    </source>
</evidence>
<keyword evidence="1" id="KW-0472">Membrane</keyword>
<dbReference type="Proteomes" id="UP000182783">
    <property type="component" value="Unassembled WGS sequence"/>
</dbReference>
<keyword evidence="4" id="KW-1185">Reference proteome</keyword>
<evidence type="ECO:0000313" key="5">
    <source>
        <dbReference type="Proteomes" id="UP000182783"/>
    </source>
</evidence>
<feature type="transmembrane region" description="Helical" evidence="1">
    <location>
        <begin position="12"/>
        <end position="34"/>
    </location>
</feature>
<accession>A0A1H0ACN7</accession>
<dbReference type="RefSeq" id="WP_062519383.1">
    <property type="nucleotide sequence ID" value="NZ_CP048429.1"/>
</dbReference>
<sequence length="116" mass="12805">MKEIWDQVQPQVATVAVAVVGILATIVLSMLALLQKRVKLWIDSKTSLAERELIHKIATEAYAFAEKEFNSLGGHTKLSEAYNYASKMLDKAGIQVAPEEIKSAIEKAVLDYKKAS</sequence>
<organism evidence="3 5">
    <name type="scientific">Paenibacillus jilunlii</name>
    <dbReference type="NCBI Taxonomy" id="682956"/>
    <lineage>
        <taxon>Bacteria</taxon>
        <taxon>Bacillati</taxon>
        <taxon>Bacillota</taxon>
        <taxon>Bacilli</taxon>
        <taxon>Bacillales</taxon>
        <taxon>Paenibacillaceae</taxon>
        <taxon>Paenibacillus</taxon>
    </lineage>
</organism>
<evidence type="ECO:0000313" key="4">
    <source>
        <dbReference type="Proteomes" id="UP000070252"/>
    </source>
</evidence>
<dbReference type="InterPro" id="IPR010026">
    <property type="entry name" value="Phage_holin_LL-H"/>
</dbReference>
<reference evidence="2 4" key="1">
    <citation type="submission" date="2015-08" db="EMBL/GenBank/DDBJ databases">
        <title>Genome of Paenibacillus jilunlii.</title>
        <authorList>
            <person name="Sant'Anna F.H."/>
            <person name="Ambrosini A."/>
            <person name="Souza R."/>
            <person name="Bach E."/>
            <person name="Fernandes G."/>
            <person name="Balsanelli E."/>
            <person name="Baura V.A."/>
            <person name="Pedrosa F.O."/>
            <person name="Souza E.M."/>
            <person name="Passaglia L."/>
        </authorList>
    </citation>
    <scope>NUCLEOTIDE SEQUENCE [LARGE SCALE GENOMIC DNA]</scope>
    <source>
        <strain evidence="2 4">DSM 23019</strain>
    </source>
</reference>
<keyword evidence="1" id="KW-1133">Transmembrane helix</keyword>
<protein>
    <submittedName>
        <fullName evidence="3">Phage holin, LL-H family</fullName>
    </submittedName>
</protein>
<dbReference type="Proteomes" id="UP000070252">
    <property type="component" value="Unassembled WGS sequence"/>
</dbReference>
<dbReference type="EMBL" id="FNGM01000037">
    <property type="protein sequence ID" value="SDN31084.1"/>
    <property type="molecule type" value="Genomic_DNA"/>
</dbReference>
<keyword evidence="1" id="KW-0812">Transmembrane</keyword>
<dbReference type="AlphaFoldDB" id="A0A1H0ACN7"/>
<dbReference type="OrthoDB" id="2660126at2"/>
<proteinExistence type="predicted"/>
<gene>
    <name evidence="2" type="ORF">AML91_01695</name>
    <name evidence="3" type="ORF">SAMN05216191_1373</name>
</gene>
<dbReference type="Pfam" id="PF09682">
    <property type="entry name" value="Phage_holin_6_1"/>
    <property type="match status" value="1"/>
</dbReference>
<reference evidence="3 5" key="2">
    <citation type="submission" date="2016-10" db="EMBL/GenBank/DDBJ databases">
        <authorList>
            <person name="de Groot N.N."/>
        </authorList>
    </citation>
    <scope>NUCLEOTIDE SEQUENCE [LARGE SCALE GENOMIC DNA]</scope>
    <source>
        <strain evidence="3 5">CGMCC 1.10239</strain>
    </source>
</reference>
<dbReference type="EMBL" id="LIPY01000082">
    <property type="protein sequence ID" value="KWX79908.1"/>
    <property type="molecule type" value="Genomic_DNA"/>
</dbReference>